<dbReference type="Pfam" id="PF02626">
    <property type="entry name" value="CT_A_B"/>
    <property type="match status" value="1"/>
</dbReference>
<keyword evidence="2" id="KW-0378">Hydrolase</keyword>
<dbReference type="Proteomes" id="UP001243195">
    <property type="component" value="Unassembled WGS sequence"/>
</dbReference>
<feature type="domain" description="Carboxyltransferase" evidence="4">
    <location>
        <begin position="1"/>
        <end position="192"/>
    </location>
</feature>
<dbReference type="GO" id="GO:0005524">
    <property type="term" value="F:ATP binding"/>
    <property type="evidence" value="ECO:0007669"/>
    <property type="project" value="UniProtKB-KW"/>
</dbReference>
<evidence type="ECO:0000256" key="3">
    <source>
        <dbReference type="ARBA" id="ARBA00022840"/>
    </source>
</evidence>
<accession>A0AAW8JI06</accession>
<dbReference type="SMART" id="SM00797">
    <property type="entry name" value="AHS2"/>
    <property type="match status" value="1"/>
</dbReference>
<evidence type="ECO:0000259" key="4">
    <source>
        <dbReference type="SMART" id="SM00796"/>
    </source>
</evidence>
<name>A0AAW8JI06_9GAMM</name>
<gene>
    <name evidence="6" type="ORF">RFH51_05525</name>
</gene>
<reference evidence="6" key="1">
    <citation type="submission" date="2023-08" db="EMBL/GenBank/DDBJ databases">
        <title>Emergence of clinically-relevant ST2 carbapenem-resistant Acinetobacter baumannii strains in hospital sewages in Zhejiang, East of China.</title>
        <authorList>
            <person name="Kaichao C."/>
            <person name="Zhang R."/>
        </authorList>
    </citation>
    <scope>NUCLEOTIDE SEQUENCE</scope>
    <source>
        <strain evidence="6">M-SY-60</strain>
    </source>
</reference>
<comment type="caution">
    <text evidence="6">The sequence shown here is derived from an EMBL/GenBank/DDBJ whole genome shotgun (WGS) entry which is preliminary data.</text>
</comment>
<dbReference type="Pfam" id="PF02682">
    <property type="entry name" value="CT_C_D"/>
    <property type="match status" value="1"/>
</dbReference>
<evidence type="ECO:0000256" key="1">
    <source>
        <dbReference type="ARBA" id="ARBA00022741"/>
    </source>
</evidence>
<evidence type="ECO:0000313" key="6">
    <source>
        <dbReference type="EMBL" id="MDQ9070921.1"/>
    </source>
</evidence>
<sequence>MRFLSVNADSFLIELASLDETLALYSRLQNVALQGISDLIPAAKTILVFFNEIETNMATLIRQISTLEISSLLKQNAEEVIIPIRYDGGDLAQVAELQGLSVADLILKHRQSTWNVAFIGFAPGFAYMSSPDHPFIDIPRLQVPRKKIPAGSLGLAGKYSGIYPKDSPGGWQLIGTTSEQMWDLQRENPALLRPGMTVHFEDVTHHPIRIDVPKAISKDISTTENTPKKALFKITAPSLQMTIQDEGRFNQTNIGVGTAGAMDLGALHRANRIVGNPKDSAVIEILNGGLKAKMQDSAVIAVAGAIGNIHVKFADGQKADFSSEQAIALDTGDEFHIQSPSQGLRQYLAVRGGIQVEAVLNSYSFDSLAVLGPEPLKIGDVIYQADLDLGNIQIYETPITHLPSVGDTVELDIVMGPRTDWFDDASLNLLCEQAWLVTNESNRVGLRLSGLQALSRSITHELESEGTSIGALQIPPSGQPVLFMNDHPLTGGYPVIASVAKHHWDLVAQIPAGCYIKFNKIKDFEKIENGQ</sequence>
<dbReference type="EMBL" id="JAVIDA010000005">
    <property type="protein sequence ID" value="MDQ9070921.1"/>
    <property type="molecule type" value="Genomic_DNA"/>
</dbReference>
<dbReference type="InterPro" id="IPR003778">
    <property type="entry name" value="CT_A_B"/>
</dbReference>
<dbReference type="Gene3D" id="3.30.1360.40">
    <property type="match status" value="1"/>
</dbReference>
<evidence type="ECO:0000313" key="7">
    <source>
        <dbReference type="Proteomes" id="UP001243195"/>
    </source>
</evidence>
<dbReference type="PANTHER" id="PTHR43309:SF3">
    <property type="entry name" value="5-OXOPROLINASE SUBUNIT C"/>
    <property type="match status" value="1"/>
</dbReference>
<dbReference type="Gene3D" id="2.40.100.10">
    <property type="entry name" value="Cyclophilin-like"/>
    <property type="match status" value="2"/>
</dbReference>
<dbReference type="InterPro" id="IPR029000">
    <property type="entry name" value="Cyclophilin-like_dom_sf"/>
</dbReference>
<feature type="domain" description="Carboxyltransferase" evidence="5">
    <location>
        <begin position="253"/>
        <end position="531"/>
    </location>
</feature>
<dbReference type="SUPFAM" id="SSF160467">
    <property type="entry name" value="PH0987 N-terminal domain-like"/>
    <property type="match status" value="1"/>
</dbReference>
<dbReference type="InterPro" id="IPR003833">
    <property type="entry name" value="CT_C_D"/>
</dbReference>
<dbReference type="SUPFAM" id="SSF50891">
    <property type="entry name" value="Cyclophilin-like"/>
    <property type="match status" value="2"/>
</dbReference>
<proteinExistence type="predicted"/>
<dbReference type="RefSeq" id="WP_308955429.1">
    <property type="nucleotide sequence ID" value="NZ_JAVICY010000004.1"/>
</dbReference>
<protein>
    <submittedName>
        <fullName evidence="6">Urea amidolyase family protein</fullName>
    </submittedName>
</protein>
<evidence type="ECO:0000256" key="2">
    <source>
        <dbReference type="ARBA" id="ARBA00022801"/>
    </source>
</evidence>
<keyword evidence="1" id="KW-0547">Nucleotide-binding</keyword>
<dbReference type="GO" id="GO:0016787">
    <property type="term" value="F:hydrolase activity"/>
    <property type="evidence" value="ECO:0007669"/>
    <property type="project" value="UniProtKB-KW"/>
</dbReference>
<dbReference type="InterPro" id="IPR052708">
    <property type="entry name" value="PxpC"/>
</dbReference>
<dbReference type="PANTHER" id="PTHR43309">
    <property type="entry name" value="5-OXOPROLINASE SUBUNIT C"/>
    <property type="match status" value="1"/>
</dbReference>
<keyword evidence="3" id="KW-0067">ATP-binding</keyword>
<evidence type="ECO:0000259" key="5">
    <source>
        <dbReference type="SMART" id="SM00797"/>
    </source>
</evidence>
<dbReference type="SMART" id="SM00796">
    <property type="entry name" value="AHS1"/>
    <property type="match status" value="1"/>
</dbReference>
<organism evidence="6 7">
    <name type="scientific">Acinetobacter gerneri</name>
    <dbReference type="NCBI Taxonomy" id="202952"/>
    <lineage>
        <taxon>Bacteria</taxon>
        <taxon>Pseudomonadati</taxon>
        <taxon>Pseudomonadota</taxon>
        <taxon>Gammaproteobacteria</taxon>
        <taxon>Moraxellales</taxon>
        <taxon>Moraxellaceae</taxon>
        <taxon>Acinetobacter</taxon>
    </lineage>
</organism>
<dbReference type="AlphaFoldDB" id="A0AAW8JI06"/>